<name>A0A0C2C9B9_9BILA</name>
<reference evidence="4 5" key="1">
    <citation type="submission" date="2013-12" db="EMBL/GenBank/DDBJ databases">
        <title>Draft genome of the parsitic nematode Ancylostoma duodenale.</title>
        <authorList>
            <person name="Mitreva M."/>
        </authorList>
    </citation>
    <scope>NUCLEOTIDE SEQUENCE [LARGE SCALE GENOMIC DNA]</scope>
    <source>
        <strain evidence="4 5">Zhejiang</strain>
    </source>
</reference>
<dbReference type="InterPro" id="IPR027417">
    <property type="entry name" value="P-loop_NTPase"/>
</dbReference>
<keyword evidence="1" id="KW-0547">Nucleotide-binding</keyword>
<accession>A0A0C2C9B9</accession>
<dbReference type="GO" id="GO:0043139">
    <property type="term" value="F:5'-3' DNA helicase activity"/>
    <property type="evidence" value="ECO:0007669"/>
    <property type="project" value="UniProtKB-EC"/>
</dbReference>
<dbReference type="Pfam" id="PF05970">
    <property type="entry name" value="PIF1"/>
    <property type="match status" value="1"/>
</dbReference>
<dbReference type="GO" id="GO:0005524">
    <property type="term" value="F:ATP binding"/>
    <property type="evidence" value="ECO:0007669"/>
    <property type="project" value="UniProtKB-KW"/>
</dbReference>
<keyword evidence="1" id="KW-0067">ATP-binding</keyword>
<evidence type="ECO:0000313" key="4">
    <source>
        <dbReference type="EMBL" id="KIH46382.1"/>
    </source>
</evidence>
<dbReference type="GO" id="GO:0016887">
    <property type="term" value="F:ATP hydrolysis activity"/>
    <property type="evidence" value="ECO:0007669"/>
    <property type="project" value="RHEA"/>
</dbReference>
<evidence type="ECO:0000313" key="5">
    <source>
        <dbReference type="Proteomes" id="UP000054047"/>
    </source>
</evidence>
<evidence type="ECO:0000259" key="3">
    <source>
        <dbReference type="Pfam" id="PF21530"/>
    </source>
</evidence>
<feature type="domain" description="DNA helicase Pif1-like DEAD-box helicase" evidence="2">
    <location>
        <begin position="1"/>
        <end position="94"/>
    </location>
</feature>
<evidence type="ECO:0000259" key="2">
    <source>
        <dbReference type="Pfam" id="PF05970"/>
    </source>
</evidence>
<keyword evidence="1" id="KW-0233">DNA recombination</keyword>
<keyword evidence="1" id="KW-0234">DNA repair</keyword>
<dbReference type="PANTHER" id="PTHR10492">
    <property type="match status" value="1"/>
</dbReference>
<dbReference type="EC" id="5.6.2.3" evidence="1"/>
<protein>
    <recommendedName>
        <fullName evidence="1">ATP-dependent DNA helicase</fullName>
        <ecNumber evidence="1">5.6.2.3</ecNumber>
    </recommendedName>
</protein>
<keyword evidence="1" id="KW-0378">Hydrolase</keyword>
<dbReference type="InterPro" id="IPR049163">
    <property type="entry name" value="Pif1-like_2B_dom"/>
</dbReference>
<dbReference type="Pfam" id="PF21530">
    <property type="entry name" value="Pif1_2B_dom"/>
    <property type="match status" value="1"/>
</dbReference>
<gene>
    <name evidence="4" type="ORF">ANCDUO_23568</name>
</gene>
<keyword evidence="1" id="KW-0347">Helicase</keyword>
<dbReference type="GO" id="GO:0000723">
    <property type="term" value="P:telomere maintenance"/>
    <property type="evidence" value="ECO:0007669"/>
    <property type="project" value="InterPro"/>
</dbReference>
<comment type="similarity">
    <text evidence="1">Belongs to the helicase family.</text>
</comment>
<comment type="catalytic activity">
    <reaction evidence="1">
        <text>ATP + H2O = ADP + phosphate + H(+)</text>
        <dbReference type="Rhea" id="RHEA:13065"/>
        <dbReference type="ChEBI" id="CHEBI:15377"/>
        <dbReference type="ChEBI" id="CHEBI:15378"/>
        <dbReference type="ChEBI" id="CHEBI:30616"/>
        <dbReference type="ChEBI" id="CHEBI:43474"/>
        <dbReference type="ChEBI" id="CHEBI:456216"/>
        <dbReference type="EC" id="5.6.2.3"/>
    </reaction>
</comment>
<dbReference type="GO" id="GO:0006281">
    <property type="term" value="P:DNA repair"/>
    <property type="evidence" value="ECO:0007669"/>
    <property type="project" value="UniProtKB-KW"/>
</dbReference>
<proteinExistence type="inferred from homology"/>
<keyword evidence="5" id="KW-1185">Reference proteome</keyword>
<comment type="cofactor">
    <cofactor evidence="1">
        <name>Mg(2+)</name>
        <dbReference type="ChEBI" id="CHEBI:18420"/>
    </cofactor>
</comment>
<dbReference type="PANTHER" id="PTHR10492:SF57">
    <property type="entry name" value="ATP-DEPENDENT DNA HELICASE"/>
    <property type="match status" value="1"/>
</dbReference>
<dbReference type="GO" id="GO:0006310">
    <property type="term" value="P:DNA recombination"/>
    <property type="evidence" value="ECO:0007669"/>
    <property type="project" value="UniProtKB-KW"/>
</dbReference>
<dbReference type="OrthoDB" id="9997116at2759"/>
<dbReference type="EMBL" id="KN769424">
    <property type="protein sequence ID" value="KIH46382.1"/>
    <property type="molecule type" value="Genomic_DNA"/>
</dbReference>
<dbReference type="AlphaFoldDB" id="A0A0C2C9B9"/>
<sequence length="217" mass="24546">MVPKFAIEIIDRKLRELTEIDLPFGGKIIIGGDFRQILPVQKKASRSELTAVFRLRKNHRVLQGGCDVAAITLARKNFAEWLLNLGNGELQTEEDLVQIPDACISRGDLIADVFGELIANDDIEEPSKRVILSTTNERVHEINAKVLELMKNHEEKTYLSFDKVNTNEPNAKIEYPAEFLHSYNESELPPHELKLKMNCPVRLKQNLNPSAGLYNGT</sequence>
<keyword evidence="1" id="KW-0227">DNA damage</keyword>
<organism evidence="4 5">
    <name type="scientific">Ancylostoma duodenale</name>
    <dbReference type="NCBI Taxonomy" id="51022"/>
    <lineage>
        <taxon>Eukaryota</taxon>
        <taxon>Metazoa</taxon>
        <taxon>Ecdysozoa</taxon>
        <taxon>Nematoda</taxon>
        <taxon>Chromadorea</taxon>
        <taxon>Rhabditida</taxon>
        <taxon>Rhabditina</taxon>
        <taxon>Rhabditomorpha</taxon>
        <taxon>Strongyloidea</taxon>
        <taxon>Ancylostomatidae</taxon>
        <taxon>Ancylostomatinae</taxon>
        <taxon>Ancylostoma</taxon>
    </lineage>
</organism>
<dbReference type="Proteomes" id="UP000054047">
    <property type="component" value="Unassembled WGS sequence"/>
</dbReference>
<dbReference type="InterPro" id="IPR010285">
    <property type="entry name" value="DNA_helicase_pif1-like_DEAD"/>
</dbReference>
<evidence type="ECO:0000256" key="1">
    <source>
        <dbReference type="RuleBase" id="RU363044"/>
    </source>
</evidence>
<feature type="domain" description="DNA helicase Pif1-like 2B" evidence="3">
    <location>
        <begin position="178"/>
        <end position="217"/>
    </location>
</feature>
<dbReference type="SUPFAM" id="SSF52540">
    <property type="entry name" value="P-loop containing nucleoside triphosphate hydrolases"/>
    <property type="match status" value="1"/>
</dbReference>